<evidence type="ECO:0000313" key="6">
    <source>
        <dbReference type="EMBL" id="EFN84888.1"/>
    </source>
</evidence>
<sequence length="956" mass="108014">MRCAVVLLALAAFGAAIPQVPKQRAADQELLKKQQDCILLLQQITQPIPNEQLHILGTSYDIENNYHQFENPILVKYYVGAVRAGLVQPKGTVYSNSVSQLRKEVALLHRILLGAKNYQTFLNTAAWARVHVNEEQFVKAFIGAVLQRPDMQGIILPPLYEIIPHYYFDSRIIQEAQDVVAQQHQNVGQHTYVQNGQTYVVIPVNYSSHLPHGEHQLSHFTQDIGLANYYGMVNLAGYLLQQHGPQQTPVQYLQQGISQEQEDNNGQGSRYYYIHRQLLARYELSRLGAGLGPIYDTDYTHVKAPYQPHFRFMNGLEFPGRPEYLQLSATKSNHLVKLVKLIEQRLTNAIDSGHVLTPQGAFLSLYQPQGLNILGEIIEGTGRSINPRYYGSFQAIGRQLFGNAPKVQNIYDYTPSVLELGQTAVRDPAFYQLYKKIIGLFQRYQDSLPAYQYNDVLLHGVKIQNVQVSQLMTFFNDYYVDLDQATPHNVQQQHQQQQPETLKQHVQGQVKRLDHKPYEYTVTVQSERNIPGCVVRVFLGPKYDYDGKPISISKHRQQFVELDQFVTDLQQGQNVITRNSHQAPGLSFDYPSVQEIKQCVGNAIRSQAPFYVTEPHQVYGFPARLALPKGHREGYPLQWLVVISQPGQQNVPYGPVVPEQYQTYQQSEYQVVDVENYPQQIQQHTTKVVGTKPTVEVVPETLPIGQQQSQVVRNHYANIYTQQHGQYPYTHTQYNVGQGQGQTVWQGVQTGMQGQQYYGQGQQQYVQGQQQYQTQGIYQGQQGQVQGQVPYQYLGEQAKVGQKVQGGVPTSVPSVQNVQGRMPGVETARHVVQTEGIHSGLHGDVQQGKYQGTYQGQSHQAQGYGVGYYGSGLYHAGGYQNIFGQGQKVQEGQVNEYYQGKHISEIIGGAVSLDGKPYGYPLNRPLTPGALFVPNVHIQTVYVYHEGQPTNEVLYQ</sequence>
<dbReference type="Proteomes" id="UP000008237">
    <property type="component" value="Unassembled WGS sequence"/>
</dbReference>
<feature type="domain" description="Hemocyanin middle" evidence="3">
    <location>
        <begin position="158"/>
        <end position="441"/>
    </location>
</feature>
<feature type="domain" description="Hemocyanin C-terminal" evidence="5">
    <location>
        <begin position="451"/>
        <end position="652"/>
    </location>
</feature>
<dbReference type="InterPro" id="IPR037020">
    <property type="entry name" value="Hemocyanin_C_sf"/>
</dbReference>
<dbReference type="PRINTS" id="PR00187">
    <property type="entry name" value="HAEMOCYANIN"/>
</dbReference>
<dbReference type="InterPro" id="IPR014756">
    <property type="entry name" value="Ig_E-set"/>
</dbReference>
<keyword evidence="2" id="KW-0732">Signal</keyword>
<dbReference type="GO" id="GO:0005615">
    <property type="term" value="C:extracellular space"/>
    <property type="evidence" value="ECO:0007669"/>
    <property type="project" value="UniProtKB-ARBA"/>
</dbReference>
<feature type="signal peptide" evidence="2">
    <location>
        <begin position="1"/>
        <end position="16"/>
    </location>
</feature>
<dbReference type="SUPFAM" id="SSF81296">
    <property type="entry name" value="E set domains"/>
    <property type="match status" value="2"/>
</dbReference>
<evidence type="ECO:0000259" key="5">
    <source>
        <dbReference type="Pfam" id="PF03723"/>
    </source>
</evidence>
<dbReference type="SUPFAM" id="SSF48050">
    <property type="entry name" value="Hemocyanin, N-terminal domain"/>
    <property type="match status" value="1"/>
</dbReference>
<dbReference type="InterPro" id="IPR008922">
    <property type="entry name" value="Di-copper_centre_dom_sf"/>
</dbReference>
<dbReference type="KEGG" id="hst:105182807"/>
<dbReference type="AlphaFoldDB" id="E2BHB9"/>
<dbReference type="EMBL" id="GL448287">
    <property type="protein sequence ID" value="EFN84888.1"/>
    <property type="molecule type" value="Genomic_DNA"/>
</dbReference>
<organism evidence="7">
    <name type="scientific">Harpegnathos saltator</name>
    <name type="common">Jerdon's jumping ant</name>
    <dbReference type="NCBI Taxonomy" id="610380"/>
    <lineage>
        <taxon>Eukaryota</taxon>
        <taxon>Metazoa</taxon>
        <taxon>Ecdysozoa</taxon>
        <taxon>Arthropoda</taxon>
        <taxon>Hexapoda</taxon>
        <taxon>Insecta</taxon>
        <taxon>Pterygota</taxon>
        <taxon>Neoptera</taxon>
        <taxon>Endopterygota</taxon>
        <taxon>Hymenoptera</taxon>
        <taxon>Apocrita</taxon>
        <taxon>Aculeata</taxon>
        <taxon>Formicoidea</taxon>
        <taxon>Formicidae</taxon>
        <taxon>Ponerinae</taxon>
        <taxon>Ponerini</taxon>
        <taxon>Harpegnathos</taxon>
    </lineage>
</organism>
<dbReference type="InterPro" id="IPR000896">
    <property type="entry name" value="Hemocyanin/hexamerin_mid_dom"/>
</dbReference>
<dbReference type="InterPro" id="IPR005203">
    <property type="entry name" value="Hemocyanin_C"/>
</dbReference>
<dbReference type="Gene3D" id="2.60.40.1520">
    <property type="entry name" value="Hemocyanin, C-terminal domain"/>
    <property type="match status" value="2"/>
</dbReference>
<dbReference type="SUPFAM" id="SSF48056">
    <property type="entry name" value="Di-copper centre-containing domain"/>
    <property type="match status" value="1"/>
</dbReference>
<dbReference type="PANTHER" id="PTHR11511">
    <property type="entry name" value="LARVAL STORAGE PROTEIN/PHENOLOXIDASE"/>
    <property type="match status" value="1"/>
</dbReference>
<dbReference type="Gene3D" id="1.10.1280.10">
    <property type="entry name" value="Di-copper center containing domain from catechol oxidase"/>
    <property type="match status" value="1"/>
</dbReference>
<dbReference type="PANTHER" id="PTHR11511:SF5">
    <property type="entry name" value="FAT-BODY PROTEIN 1-RELATED"/>
    <property type="match status" value="1"/>
</dbReference>
<dbReference type="Gene3D" id="1.20.1370.10">
    <property type="entry name" value="Hemocyanin, N-terminal domain"/>
    <property type="match status" value="1"/>
</dbReference>
<accession>E2BHB9</accession>
<dbReference type="InParanoid" id="E2BHB9"/>
<dbReference type="Pfam" id="PF03723">
    <property type="entry name" value="Hemocyanin_C"/>
    <property type="match status" value="1"/>
</dbReference>
<dbReference type="InterPro" id="IPR013788">
    <property type="entry name" value="Hemocyanin/hexamerin"/>
</dbReference>
<dbReference type="OrthoDB" id="6371642at2759"/>
<gene>
    <name evidence="6" type="ORF">EAI_04757</name>
</gene>
<evidence type="ECO:0000313" key="7">
    <source>
        <dbReference type="Proteomes" id="UP000008237"/>
    </source>
</evidence>
<proteinExistence type="predicted"/>
<protein>
    <submittedName>
        <fullName evidence="6">Hexamerin</fullName>
    </submittedName>
</protein>
<dbReference type="OMA" id="ITEPHQI"/>
<name>E2BHB9_HARSA</name>
<feature type="chain" id="PRO_5003158091" evidence="2">
    <location>
        <begin position="17"/>
        <end position="956"/>
    </location>
</feature>
<dbReference type="InterPro" id="IPR005204">
    <property type="entry name" value="Hemocyanin_N"/>
</dbReference>
<dbReference type="Pfam" id="PF00372">
    <property type="entry name" value="Hemocyanin_M"/>
    <property type="match status" value="1"/>
</dbReference>
<dbReference type="InterPro" id="IPR036697">
    <property type="entry name" value="Hemocyanin_N_sf"/>
</dbReference>
<dbReference type="PhylomeDB" id="E2BHB9"/>
<evidence type="ECO:0000256" key="1">
    <source>
        <dbReference type="ARBA" id="ARBA00022761"/>
    </source>
</evidence>
<dbReference type="STRING" id="610380.E2BHB9"/>
<dbReference type="GO" id="GO:0045735">
    <property type="term" value="F:nutrient reservoir activity"/>
    <property type="evidence" value="ECO:0007669"/>
    <property type="project" value="UniProtKB-KW"/>
</dbReference>
<evidence type="ECO:0000259" key="4">
    <source>
        <dbReference type="Pfam" id="PF03722"/>
    </source>
</evidence>
<reference evidence="6 7" key="1">
    <citation type="journal article" date="2010" name="Science">
        <title>Genomic comparison of the ants Camponotus floridanus and Harpegnathos saltator.</title>
        <authorList>
            <person name="Bonasio R."/>
            <person name="Zhang G."/>
            <person name="Ye C."/>
            <person name="Mutti N.S."/>
            <person name="Fang X."/>
            <person name="Qin N."/>
            <person name="Donahue G."/>
            <person name="Yang P."/>
            <person name="Li Q."/>
            <person name="Li C."/>
            <person name="Zhang P."/>
            <person name="Huang Z."/>
            <person name="Berger S.L."/>
            <person name="Reinberg D."/>
            <person name="Wang J."/>
            <person name="Liebig J."/>
        </authorList>
    </citation>
    <scope>NUCLEOTIDE SEQUENCE [LARGE SCALE GENOMIC DNA]</scope>
    <source>
        <strain evidence="6 7">R22 G/1</strain>
    </source>
</reference>
<evidence type="ECO:0000259" key="3">
    <source>
        <dbReference type="Pfam" id="PF00372"/>
    </source>
</evidence>
<dbReference type="Pfam" id="PF03722">
    <property type="entry name" value="Hemocyanin_N"/>
    <property type="match status" value="1"/>
</dbReference>
<dbReference type="PROSITE" id="PS00210">
    <property type="entry name" value="HEMOCYANIN_2"/>
    <property type="match status" value="1"/>
</dbReference>
<keyword evidence="1" id="KW-0758">Storage protein</keyword>
<keyword evidence="7" id="KW-1185">Reference proteome</keyword>
<evidence type="ECO:0000256" key="2">
    <source>
        <dbReference type="SAM" id="SignalP"/>
    </source>
</evidence>
<feature type="domain" description="Hemocyanin N-terminal" evidence="4">
    <location>
        <begin position="31"/>
        <end position="153"/>
    </location>
</feature>